<dbReference type="CDD" id="cd16841">
    <property type="entry name" value="RraA_family"/>
    <property type="match status" value="1"/>
</dbReference>
<reference evidence="6" key="1">
    <citation type="journal article" date="2019" name="Int. J. Syst. Evol. Microbiol.">
        <title>The Global Catalogue of Microorganisms (GCM) 10K type strain sequencing project: providing services to taxonomists for standard genome sequencing and annotation.</title>
        <authorList>
            <consortium name="The Broad Institute Genomics Platform"/>
            <consortium name="The Broad Institute Genome Sequencing Center for Infectious Disease"/>
            <person name="Wu L."/>
            <person name="Ma J."/>
        </authorList>
    </citation>
    <scope>NUCLEOTIDE SEQUENCE [LARGE SCALE GENOMIC DNA]</scope>
    <source>
        <strain evidence="6">CG52</strain>
    </source>
</reference>
<dbReference type="PANTHER" id="PTHR33254:SF4">
    <property type="entry name" value="4-HYDROXY-4-METHYL-2-OXOGLUTARATE ALDOLASE 3-RELATED"/>
    <property type="match status" value="1"/>
</dbReference>
<accession>A0ABW4M090</accession>
<sequence>MDENAGEQRIDLDDLSRKLHAGTIADVLDGKGFWGVLPSQVVGKANTRPVLGKACTVRWAPLRKPSSIMAPQGSTWDAVADFLLPNIEDGTGRIYVAGVEDGLLTEYALAGGFSCGHFQRIGFEAMVLGGAVRDAHAVELLTIPVWATNYAPADTQGNYQVKETGTWCRIGNVTVNEGDWIFADQTGIICIPSALFSEVISLCLAVESTEQEIERRVAAGERLYDIVKSLGRL</sequence>
<organism evidence="5 6">
    <name type="scientific">Rhizobium helianthi</name>
    <dbReference type="NCBI Taxonomy" id="1132695"/>
    <lineage>
        <taxon>Bacteria</taxon>
        <taxon>Pseudomonadati</taxon>
        <taxon>Pseudomonadota</taxon>
        <taxon>Alphaproteobacteria</taxon>
        <taxon>Hyphomicrobiales</taxon>
        <taxon>Rhizobiaceae</taxon>
        <taxon>Rhizobium/Agrobacterium group</taxon>
        <taxon>Rhizobium</taxon>
    </lineage>
</organism>
<dbReference type="InterPro" id="IPR036704">
    <property type="entry name" value="RraA/RraA-like_sf"/>
</dbReference>
<evidence type="ECO:0000256" key="2">
    <source>
        <dbReference type="ARBA" id="ARBA00016549"/>
    </source>
</evidence>
<evidence type="ECO:0000256" key="4">
    <source>
        <dbReference type="ARBA" id="ARBA00030169"/>
    </source>
</evidence>
<keyword evidence="6" id="KW-1185">Reference proteome</keyword>
<dbReference type="EMBL" id="JBHUEQ010000004">
    <property type="protein sequence ID" value="MFD1744679.1"/>
    <property type="molecule type" value="Genomic_DNA"/>
</dbReference>
<name>A0ABW4M090_9HYPH</name>
<dbReference type="InterPro" id="IPR005493">
    <property type="entry name" value="RraA/RraA-like"/>
</dbReference>
<dbReference type="SUPFAM" id="SSF89562">
    <property type="entry name" value="RraA-like"/>
    <property type="match status" value="1"/>
</dbReference>
<evidence type="ECO:0000256" key="1">
    <source>
        <dbReference type="ARBA" id="ARBA00001968"/>
    </source>
</evidence>
<evidence type="ECO:0000313" key="5">
    <source>
        <dbReference type="EMBL" id="MFD1744679.1"/>
    </source>
</evidence>
<dbReference type="PANTHER" id="PTHR33254">
    <property type="entry name" value="4-HYDROXY-4-METHYL-2-OXOGLUTARATE ALDOLASE 3-RELATED"/>
    <property type="match status" value="1"/>
</dbReference>
<protein>
    <recommendedName>
        <fullName evidence="2">Putative 4-hydroxy-4-methyl-2-oxoglutarate aldolase</fullName>
    </recommendedName>
    <alternativeName>
        <fullName evidence="3">Regulator of ribonuclease activity homolog</fullName>
    </alternativeName>
    <alternativeName>
        <fullName evidence="4">RraA-like protein</fullName>
    </alternativeName>
</protein>
<comment type="cofactor">
    <cofactor evidence="1">
        <name>a divalent metal cation</name>
        <dbReference type="ChEBI" id="CHEBI:60240"/>
    </cofactor>
</comment>
<gene>
    <name evidence="5" type="ORF">ACFSE1_04320</name>
</gene>
<comment type="caution">
    <text evidence="5">The sequence shown here is derived from an EMBL/GenBank/DDBJ whole genome shotgun (WGS) entry which is preliminary data.</text>
</comment>
<evidence type="ECO:0000256" key="3">
    <source>
        <dbReference type="ARBA" id="ARBA00029596"/>
    </source>
</evidence>
<dbReference type="RefSeq" id="WP_377396957.1">
    <property type="nucleotide sequence ID" value="NZ_JBHUEQ010000004.1"/>
</dbReference>
<proteinExistence type="predicted"/>
<dbReference type="Pfam" id="PF03737">
    <property type="entry name" value="RraA-like"/>
    <property type="match status" value="1"/>
</dbReference>
<dbReference type="Proteomes" id="UP001597322">
    <property type="component" value="Unassembled WGS sequence"/>
</dbReference>
<evidence type="ECO:0000313" key="6">
    <source>
        <dbReference type="Proteomes" id="UP001597322"/>
    </source>
</evidence>
<dbReference type="Gene3D" id="3.50.30.40">
    <property type="entry name" value="Ribonuclease E inhibitor RraA/RraA-like"/>
    <property type="match status" value="1"/>
</dbReference>